<evidence type="ECO:0000256" key="8">
    <source>
        <dbReference type="ARBA" id="ARBA00023242"/>
    </source>
</evidence>
<dbReference type="WBParaSite" id="PgR010_g055_t01">
    <property type="protein sequence ID" value="PgR010_g055_t01"/>
    <property type="gene ID" value="PgR010_g055"/>
</dbReference>
<dbReference type="WBParaSite" id="PgR010_g055_t02">
    <property type="protein sequence ID" value="PgR010_g055_t02"/>
    <property type="gene ID" value="PgR010_g055"/>
</dbReference>
<dbReference type="PANTHER" id="PTHR12896:SF1">
    <property type="entry name" value="ELONGATOR COMPLEX PROTEIN 4"/>
    <property type="match status" value="1"/>
</dbReference>
<evidence type="ECO:0000256" key="7">
    <source>
        <dbReference type="ARBA" id="ARBA00022694"/>
    </source>
</evidence>
<dbReference type="PANTHER" id="PTHR12896">
    <property type="entry name" value="PAX6 NEIGHBOR PROTEIN PAXNEB"/>
    <property type="match status" value="1"/>
</dbReference>
<dbReference type="AlphaFoldDB" id="A0A915ANS0"/>
<keyword evidence="9" id="KW-1185">Reference proteome</keyword>
<dbReference type="GO" id="GO:0005737">
    <property type="term" value="C:cytoplasm"/>
    <property type="evidence" value="ECO:0007669"/>
    <property type="project" value="UniProtKB-SubCell"/>
</dbReference>
<evidence type="ECO:0000256" key="1">
    <source>
        <dbReference type="ARBA" id="ARBA00004123"/>
    </source>
</evidence>
<evidence type="ECO:0000313" key="9">
    <source>
        <dbReference type="Proteomes" id="UP000887569"/>
    </source>
</evidence>
<comment type="similarity">
    <text evidence="4">Belongs to the ELP4 family.</text>
</comment>
<dbReference type="InterPro" id="IPR027417">
    <property type="entry name" value="P-loop_NTPase"/>
</dbReference>
<dbReference type="Pfam" id="PF05625">
    <property type="entry name" value="PAXNEB"/>
    <property type="match status" value="1"/>
</dbReference>
<reference evidence="10 11" key="1">
    <citation type="submission" date="2022-11" db="UniProtKB">
        <authorList>
            <consortium name="WormBaseParasite"/>
        </authorList>
    </citation>
    <scope>IDENTIFICATION</scope>
</reference>
<evidence type="ECO:0000256" key="5">
    <source>
        <dbReference type="ARBA" id="ARBA00020265"/>
    </source>
</evidence>
<evidence type="ECO:0000313" key="10">
    <source>
        <dbReference type="WBParaSite" id="PgR010_g055_t01"/>
    </source>
</evidence>
<accession>A0A915ANS0</accession>
<comment type="subcellular location">
    <subcellularLocation>
        <location evidence="2">Cytoplasm</location>
    </subcellularLocation>
    <subcellularLocation>
        <location evidence="1">Nucleus</location>
    </subcellularLocation>
</comment>
<organism evidence="9 11">
    <name type="scientific">Parascaris univalens</name>
    <name type="common">Nematode worm</name>
    <dbReference type="NCBI Taxonomy" id="6257"/>
    <lineage>
        <taxon>Eukaryota</taxon>
        <taxon>Metazoa</taxon>
        <taxon>Ecdysozoa</taxon>
        <taxon>Nematoda</taxon>
        <taxon>Chromadorea</taxon>
        <taxon>Rhabditida</taxon>
        <taxon>Spirurina</taxon>
        <taxon>Ascaridomorpha</taxon>
        <taxon>Ascaridoidea</taxon>
        <taxon>Ascarididae</taxon>
        <taxon>Parascaris</taxon>
    </lineage>
</organism>
<evidence type="ECO:0000256" key="6">
    <source>
        <dbReference type="ARBA" id="ARBA00022490"/>
    </source>
</evidence>
<keyword evidence="7" id="KW-0819">tRNA processing</keyword>
<keyword evidence="8" id="KW-0539">Nucleus</keyword>
<evidence type="ECO:0000256" key="3">
    <source>
        <dbReference type="ARBA" id="ARBA00005043"/>
    </source>
</evidence>
<dbReference type="GO" id="GO:0033588">
    <property type="term" value="C:elongator holoenzyme complex"/>
    <property type="evidence" value="ECO:0007669"/>
    <property type="project" value="InterPro"/>
</dbReference>
<sequence length="320" mass="35900">MTTSSMNLNEKARISGTTVRLRYLETSVGNSAIDRLMGGGLPISSVYLIDERNSRNYSSILAKYFLAEGVSHGHNLFVASPSTDPSDVVSKLPEKIEETSREIAERSTLVDEPIKIAWRYANVPKVNSSLANRRSKTQFDLTKTMNISSLKSCNISKYPLEGSSRASYSELWIELRRVLSLQKYCSLHSTTGDSSSVDRSLLRIFVQDFGSPLWEDSHLALKFLAHIKAALNDRYAVLMLSMNSTAVDPHLKERIYSYCDVGFILEAVEDGLASMFGDHFDGYFRIIKLPSVSSLGPHCPESSDLTFESHRRRFDVKILH</sequence>
<evidence type="ECO:0000256" key="4">
    <source>
        <dbReference type="ARBA" id="ARBA00007573"/>
    </source>
</evidence>
<dbReference type="GO" id="GO:0002098">
    <property type="term" value="P:tRNA wobble uridine modification"/>
    <property type="evidence" value="ECO:0007669"/>
    <property type="project" value="InterPro"/>
</dbReference>
<evidence type="ECO:0000256" key="2">
    <source>
        <dbReference type="ARBA" id="ARBA00004496"/>
    </source>
</evidence>
<protein>
    <recommendedName>
        <fullName evidence="5">Elongator complex protein 4</fullName>
    </recommendedName>
</protein>
<dbReference type="CDD" id="cd19494">
    <property type="entry name" value="Elp4"/>
    <property type="match status" value="1"/>
</dbReference>
<keyword evidence="6" id="KW-0963">Cytoplasm</keyword>
<name>A0A915ANS0_PARUN</name>
<dbReference type="GO" id="GO:0008023">
    <property type="term" value="C:transcription elongation factor complex"/>
    <property type="evidence" value="ECO:0007669"/>
    <property type="project" value="TreeGrafter"/>
</dbReference>
<evidence type="ECO:0000313" key="11">
    <source>
        <dbReference type="WBParaSite" id="PgR010_g055_t02"/>
    </source>
</evidence>
<comment type="pathway">
    <text evidence="3">tRNA modification; 5-methoxycarbonylmethyl-2-thiouridine-tRNA biosynthesis.</text>
</comment>
<dbReference type="Gene3D" id="3.40.50.300">
    <property type="entry name" value="P-loop containing nucleotide triphosphate hydrolases"/>
    <property type="match status" value="1"/>
</dbReference>
<dbReference type="Proteomes" id="UP000887569">
    <property type="component" value="Unplaced"/>
</dbReference>
<dbReference type="InterPro" id="IPR008728">
    <property type="entry name" value="Elongator_complex_protein_4"/>
</dbReference>
<proteinExistence type="inferred from homology"/>